<sequence length="335" mass="37287">MRNTNFKQLKSKNVFVTGGCGFIGSHLIKALLELGANVKCLDNLSTGKFENIKEFYNNSSFEFIEGDIRDFDTCSKVMQNFDYVSHQAALGSVPRSLKTPLNTHNVNVTGFLNVIEAARLAKVKRFVFAASSSTYGDNEALPKIESEIGRPLSPYAVTKLINELYAEVYKQSFDFDSIGLRYFNVFGPKQDPNGAYAAVIPKFVSSLLQGKSPVINGDGSFSRDYTYVDNVVEANLLALTTSNKRALNEIYNIAFGERTTLIELVNLLKERLLNYDSSLAKIKPEFGPERPGDVPHSLASIQKAINLLGYNPHCDISEGLTKAIDWYYENLKIET</sequence>
<dbReference type="RefSeq" id="WP_128765681.1">
    <property type="nucleotide sequence ID" value="NZ_JBHUOO010000025.1"/>
</dbReference>
<dbReference type="Gene3D" id="3.90.25.10">
    <property type="entry name" value="UDP-galactose 4-epimerase, domain 1"/>
    <property type="match status" value="1"/>
</dbReference>
<dbReference type="EMBL" id="QOVK01000008">
    <property type="protein sequence ID" value="RXG21396.1"/>
    <property type="molecule type" value="Genomic_DNA"/>
</dbReference>
<evidence type="ECO:0000313" key="3">
    <source>
        <dbReference type="EMBL" id="RXG21396.1"/>
    </source>
</evidence>
<proteinExistence type="inferred from homology"/>
<dbReference type="Proteomes" id="UP000289859">
    <property type="component" value="Unassembled WGS sequence"/>
</dbReference>
<dbReference type="PRINTS" id="PR01713">
    <property type="entry name" value="NUCEPIMERASE"/>
</dbReference>
<name>A0A4Q0P5R3_9FLAO</name>
<keyword evidence="4" id="KW-1185">Reference proteome</keyword>
<evidence type="ECO:0000313" key="4">
    <source>
        <dbReference type="Proteomes" id="UP000289859"/>
    </source>
</evidence>
<dbReference type="Pfam" id="PF01370">
    <property type="entry name" value="Epimerase"/>
    <property type="match status" value="1"/>
</dbReference>
<dbReference type="AlphaFoldDB" id="A0A4Q0P5R3"/>
<dbReference type="Gene3D" id="3.40.50.720">
    <property type="entry name" value="NAD(P)-binding Rossmann-like Domain"/>
    <property type="match status" value="1"/>
</dbReference>
<comment type="caution">
    <text evidence="3">The sequence shown here is derived from an EMBL/GenBank/DDBJ whole genome shotgun (WGS) entry which is preliminary data.</text>
</comment>
<reference evidence="3 4" key="1">
    <citation type="submission" date="2018-07" db="EMBL/GenBank/DDBJ databases">
        <title>Leeuwenhoekiella genomics.</title>
        <authorList>
            <person name="Tahon G."/>
            <person name="Willems A."/>
        </authorList>
    </citation>
    <scope>NUCLEOTIDE SEQUENCE [LARGE SCALE GENOMIC DNA]</scope>
    <source>
        <strain evidence="3 4">LMG 29608</strain>
    </source>
</reference>
<protein>
    <submittedName>
        <fullName evidence="3">UDP-N-acetylglucosamine 4-epimerase</fullName>
    </submittedName>
</protein>
<evidence type="ECO:0000259" key="2">
    <source>
        <dbReference type="Pfam" id="PF01370"/>
    </source>
</evidence>
<evidence type="ECO:0000256" key="1">
    <source>
        <dbReference type="ARBA" id="ARBA00007637"/>
    </source>
</evidence>
<dbReference type="InterPro" id="IPR036291">
    <property type="entry name" value="NAD(P)-bd_dom_sf"/>
</dbReference>
<dbReference type="PANTHER" id="PTHR43000">
    <property type="entry name" value="DTDP-D-GLUCOSE 4,6-DEHYDRATASE-RELATED"/>
    <property type="match status" value="1"/>
</dbReference>
<dbReference type="OrthoDB" id="9801785at2"/>
<dbReference type="InterPro" id="IPR001509">
    <property type="entry name" value="Epimerase_deHydtase"/>
</dbReference>
<feature type="domain" description="NAD-dependent epimerase/dehydratase" evidence="2">
    <location>
        <begin position="14"/>
        <end position="254"/>
    </location>
</feature>
<gene>
    <name evidence="3" type="ORF">DSM02_2251</name>
</gene>
<dbReference type="SUPFAM" id="SSF51735">
    <property type="entry name" value="NAD(P)-binding Rossmann-fold domains"/>
    <property type="match status" value="1"/>
</dbReference>
<organism evidence="3 4">
    <name type="scientific">Leeuwenhoekiella polynyae</name>
    <dbReference type="NCBI Taxonomy" id="1550906"/>
    <lineage>
        <taxon>Bacteria</taxon>
        <taxon>Pseudomonadati</taxon>
        <taxon>Bacteroidota</taxon>
        <taxon>Flavobacteriia</taxon>
        <taxon>Flavobacteriales</taxon>
        <taxon>Flavobacteriaceae</taxon>
        <taxon>Leeuwenhoekiella</taxon>
    </lineage>
</organism>
<dbReference type="CDD" id="cd05256">
    <property type="entry name" value="UDP_AE_SDR_e"/>
    <property type="match status" value="1"/>
</dbReference>
<comment type="similarity">
    <text evidence="1">Belongs to the NAD(P)-dependent epimerase/dehydratase family.</text>
</comment>
<accession>A0A4Q0P5R3</accession>